<reference evidence="3" key="1">
    <citation type="submission" date="2020-04" db="EMBL/GenBank/DDBJ databases">
        <title>Deep metagenomics examines the oral microbiome during advanced dental caries in children, revealing novel taxa and co-occurrences with host molecules.</title>
        <authorList>
            <person name="Baker J.L."/>
            <person name="Morton J.T."/>
            <person name="Dinis M."/>
            <person name="Alvarez R."/>
            <person name="Tran N.C."/>
            <person name="Knight R."/>
            <person name="Edlund A."/>
        </authorList>
    </citation>
    <scope>NUCLEOTIDE SEQUENCE</scope>
    <source>
        <strain evidence="3">JCVI_38_bin.5</strain>
    </source>
</reference>
<accession>A0A930YNA3</accession>
<organism evidence="3 4">
    <name type="scientific">Lancefieldella rimae</name>
    <dbReference type="NCBI Taxonomy" id="1383"/>
    <lineage>
        <taxon>Bacteria</taxon>
        <taxon>Bacillati</taxon>
        <taxon>Actinomycetota</taxon>
        <taxon>Coriobacteriia</taxon>
        <taxon>Coriobacteriales</taxon>
        <taxon>Atopobiaceae</taxon>
        <taxon>Lancefieldella</taxon>
    </lineage>
</organism>
<dbReference type="InterPro" id="IPR035093">
    <property type="entry name" value="RelE/ParE_toxin_dom_sf"/>
</dbReference>
<sequence>MSWSLVYSSKAVKQLKKLDKNVAKTITCWLDKNIDGITDPHLYGKALSADKRGLWRYRVGTYRIICQLQNEKLVVLALAIGHR</sequence>
<evidence type="ECO:0000313" key="3">
    <source>
        <dbReference type="EMBL" id="MBF4807813.1"/>
    </source>
</evidence>
<dbReference type="AlphaFoldDB" id="A0A930YNA3"/>
<proteinExistence type="inferred from homology"/>
<evidence type="ECO:0000256" key="2">
    <source>
        <dbReference type="ARBA" id="ARBA00022649"/>
    </source>
</evidence>
<dbReference type="RefSeq" id="WP_311142378.1">
    <property type="nucleotide sequence ID" value="NZ_CAUOKZ010000008.1"/>
</dbReference>
<comment type="caution">
    <text evidence="3">The sequence shown here is derived from an EMBL/GenBank/DDBJ whole genome shotgun (WGS) entry which is preliminary data.</text>
</comment>
<dbReference type="PANTHER" id="PTHR35601:SF1">
    <property type="entry name" value="TOXIN RELE"/>
    <property type="match status" value="1"/>
</dbReference>
<dbReference type="Proteomes" id="UP000698335">
    <property type="component" value="Unassembled WGS sequence"/>
</dbReference>
<dbReference type="SUPFAM" id="SSF143011">
    <property type="entry name" value="RelE-like"/>
    <property type="match status" value="1"/>
</dbReference>
<protein>
    <submittedName>
        <fullName evidence="3">Type II toxin-antitoxin system RelE/ParE family toxin</fullName>
    </submittedName>
</protein>
<dbReference type="Pfam" id="PF05016">
    <property type="entry name" value="ParE_toxin"/>
    <property type="match status" value="1"/>
</dbReference>
<evidence type="ECO:0000256" key="1">
    <source>
        <dbReference type="ARBA" id="ARBA00006226"/>
    </source>
</evidence>
<gene>
    <name evidence="3" type="ORF">HXK26_03870</name>
</gene>
<dbReference type="PANTHER" id="PTHR35601">
    <property type="entry name" value="TOXIN RELE"/>
    <property type="match status" value="1"/>
</dbReference>
<dbReference type="Gene3D" id="3.30.2310.20">
    <property type="entry name" value="RelE-like"/>
    <property type="match status" value="1"/>
</dbReference>
<keyword evidence="2" id="KW-1277">Toxin-antitoxin system</keyword>
<dbReference type="EMBL" id="JABZGW010000138">
    <property type="protein sequence ID" value="MBF4807813.1"/>
    <property type="molecule type" value="Genomic_DNA"/>
</dbReference>
<comment type="similarity">
    <text evidence="1">Belongs to the RelE toxin family.</text>
</comment>
<name>A0A930YNA3_9ACTN</name>
<dbReference type="InterPro" id="IPR007712">
    <property type="entry name" value="RelE/ParE_toxin"/>
</dbReference>
<evidence type="ECO:0000313" key="4">
    <source>
        <dbReference type="Proteomes" id="UP000698335"/>
    </source>
</evidence>